<feature type="signal peptide" evidence="1">
    <location>
        <begin position="1"/>
        <end position="33"/>
    </location>
</feature>
<feature type="domain" description="Cyclophilin-like" evidence="2">
    <location>
        <begin position="45"/>
        <end position="152"/>
    </location>
</feature>
<dbReference type="InterPro" id="IPR041183">
    <property type="entry name" value="Cyclophilin-like"/>
</dbReference>
<evidence type="ECO:0000256" key="1">
    <source>
        <dbReference type="SAM" id="SignalP"/>
    </source>
</evidence>
<keyword evidence="3" id="KW-0614">Plasmid</keyword>
<dbReference type="RefSeq" id="WP_349959225.1">
    <property type="nucleotide sequence ID" value="NZ_CP157961.1"/>
</dbReference>
<dbReference type="Pfam" id="PF18050">
    <property type="entry name" value="Cyclophil_like2"/>
    <property type="match status" value="1"/>
</dbReference>
<dbReference type="SUPFAM" id="SSF50891">
    <property type="entry name" value="Cyclophilin-like"/>
    <property type="match status" value="1"/>
</dbReference>
<dbReference type="AlphaFoldDB" id="A0AAU7RXZ5"/>
<gene>
    <name evidence="3" type="ORF">ABM479_24355</name>
</gene>
<keyword evidence="1" id="KW-0732">Signal</keyword>
<geneLocation type="plasmid" evidence="3">
    <name>unnamed1</name>
</geneLocation>
<dbReference type="InterPro" id="IPR029000">
    <property type="entry name" value="Cyclophilin-like_dom_sf"/>
</dbReference>
<feature type="chain" id="PRO_5043795481" evidence="1">
    <location>
        <begin position="34"/>
        <end position="156"/>
    </location>
</feature>
<protein>
    <submittedName>
        <fullName evidence="3">Cyclophilin-like fold protein</fullName>
    </submittedName>
</protein>
<accession>A0AAU7RXZ5</accession>
<evidence type="ECO:0000313" key="3">
    <source>
        <dbReference type="EMBL" id="XBT95092.1"/>
    </source>
</evidence>
<dbReference type="EMBL" id="CP157961">
    <property type="protein sequence ID" value="XBT95092.1"/>
    <property type="molecule type" value="Genomic_DNA"/>
</dbReference>
<reference evidence="3" key="1">
    <citation type="submission" date="2024-06" db="EMBL/GenBank/DDBJ databases">
        <authorList>
            <person name="Li T."/>
            <person name="Gao R."/>
        </authorList>
    </citation>
    <scope>NUCLEOTIDE SEQUENCE</scope>
    <source>
        <strain evidence="3">ZPR3</strain>
        <plasmid evidence="3">unnamed1</plasmid>
    </source>
</reference>
<name>A0AAU7RXZ5_9HYPH</name>
<organism evidence="3">
    <name type="scientific">Rhizobium sp. ZPR3</name>
    <dbReference type="NCBI Taxonomy" id="3158967"/>
    <lineage>
        <taxon>Bacteria</taxon>
        <taxon>Pseudomonadati</taxon>
        <taxon>Pseudomonadota</taxon>
        <taxon>Alphaproteobacteria</taxon>
        <taxon>Hyphomicrobiales</taxon>
        <taxon>Rhizobiaceae</taxon>
        <taxon>Rhizobium/Agrobacterium group</taxon>
        <taxon>Rhizobium</taxon>
    </lineage>
</organism>
<proteinExistence type="predicted"/>
<dbReference type="Gene3D" id="2.40.100.20">
    <property type="match status" value="1"/>
</dbReference>
<sequence>MTRSRKGTMLGRSARIKRTVVIMAAAAGSAVNANELGNAMRIQISAPGGTAIAVLDDNTAARNFLALLPLKLVLEDYAATEKISDLPRRLSTDGAPAGITPSAGDITFYAPWGNLAIFHKTFRYSEGLVKLGRIESGLDAIEAPARVPVTFERLKD</sequence>
<evidence type="ECO:0000259" key="2">
    <source>
        <dbReference type="Pfam" id="PF18050"/>
    </source>
</evidence>